<dbReference type="InterPro" id="IPR014942">
    <property type="entry name" value="AbiEii"/>
</dbReference>
<feature type="region of interest" description="Disordered" evidence="1">
    <location>
        <begin position="246"/>
        <end position="278"/>
    </location>
</feature>
<accession>A0ABV1WGS5</accession>
<comment type="caution">
    <text evidence="2">The sequence shown here is derived from an EMBL/GenBank/DDBJ whole genome shotgun (WGS) entry which is preliminary data.</text>
</comment>
<dbReference type="EMBL" id="JBEPCU010001346">
    <property type="protein sequence ID" value="MER6983361.1"/>
    <property type="molecule type" value="Genomic_DNA"/>
</dbReference>
<keyword evidence="2" id="KW-0808">Transferase</keyword>
<reference evidence="2 3" key="1">
    <citation type="submission" date="2024-06" db="EMBL/GenBank/DDBJ databases">
        <title>The Natural Products Discovery Center: Release of the First 8490 Sequenced Strains for Exploring Actinobacteria Biosynthetic Diversity.</title>
        <authorList>
            <person name="Kalkreuter E."/>
            <person name="Kautsar S.A."/>
            <person name="Yang D."/>
            <person name="Bader C.D."/>
            <person name="Teijaro C.N."/>
            <person name="Fluegel L."/>
            <person name="Davis C.M."/>
            <person name="Simpson J.R."/>
            <person name="Lauterbach L."/>
            <person name="Steele A.D."/>
            <person name="Gui C."/>
            <person name="Meng S."/>
            <person name="Li G."/>
            <person name="Viehrig K."/>
            <person name="Ye F."/>
            <person name="Su P."/>
            <person name="Kiefer A.F."/>
            <person name="Nichols A."/>
            <person name="Cepeda A.J."/>
            <person name="Yan W."/>
            <person name="Fan B."/>
            <person name="Jiang Y."/>
            <person name="Adhikari A."/>
            <person name="Zheng C.-J."/>
            <person name="Schuster L."/>
            <person name="Cowan T.M."/>
            <person name="Smanski M.J."/>
            <person name="Chevrette M.G."/>
            <person name="De Carvalho L.P.S."/>
            <person name="Shen B."/>
        </authorList>
    </citation>
    <scope>NUCLEOTIDE SEQUENCE [LARGE SCALE GENOMIC DNA]</scope>
    <source>
        <strain evidence="2 3">NPDC000634</strain>
    </source>
</reference>
<evidence type="ECO:0000313" key="3">
    <source>
        <dbReference type="Proteomes" id="UP001458415"/>
    </source>
</evidence>
<dbReference type="RefSeq" id="WP_086725639.1">
    <property type="nucleotide sequence ID" value="NZ_MUBM01000096.1"/>
</dbReference>
<gene>
    <name evidence="2" type="ORF">ABT317_42005</name>
</gene>
<evidence type="ECO:0000313" key="2">
    <source>
        <dbReference type="EMBL" id="MER6983361.1"/>
    </source>
</evidence>
<protein>
    <submittedName>
        <fullName evidence="2">Nucleotidyl transferase AbiEii/AbiGii toxin family protein</fullName>
    </submittedName>
</protein>
<dbReference type="Pfam" id="PF08843">
    <property type="entry name" value="AbiEii"/>
    <property type="match status" value="1"/>
</dbReference>
<dbReference type="GO" id="GO:0016740">
    <property type="term" value="F:transferase activity"/>
    <property type="evidence" value="ECO:0007669"/>
    <property type="project" value="UniProtKB-KW"/>
</dbReference>
<proteinExistence type="predicted"/>
<evidence type="ECO:0000256" key="1">
    <source>
        <dbReference type="SAM" id="MobiDB-lite"/>
    </source>
</evidence>
<name>A0ABV1WGS5_9ACTN</name>
<keyword evidence="3" id="KW-1185">Reference proteome</keyword>
<dbReference type="Proteomes" id="UP001458415">
    <property type="component" value="Unassembled WGS sequence"/>
</dbReference>
<sequence length="278" mass="29859">MSGSWEGFGWRSDTVPRAPLDDEARSRLDLPSTLRPIPDEGVVQRPVFDPALKQYSNAYRAADPHFTDDDAERAWRAARRTAIGLVLSAISDSPWADSLVLRGSVLLRAWFGTAAREPGDLDFVVVPQSWRIDESRTQAMLAGLARAAEAAALRGAGSDRLDSDGGAGADRLGSHGGAVRIIAAEAASDDIWTYDRVPGRRMVLPWTCDGLPGGVVQMDFVFNEHLALDPEPTLLPWASDGPDAILNAATPELSPGSSEDAPAVRPGWNRVPAEQDGK</sequence>
<organism evidence="2 3">
    <name type="scientific">Streptomyces carpinensis</name>
    <dbReference type="NCBI Taxonomy" id="66369"/>
    <lineage>
        <taxon>Bacteria</taxon>
        <taxon>Bacillati</taxon>
        <taxon>Actinomycetota</taxon>
        <taxon>Actinomycetes</taxon>
        <taxon>Kitasatosporales</taxon>
        <taxon>Streptomycetaceae</taxon>
        <taxon>Streptomyces</taxon>
    </lineage>
</organism>